<dbReference type="PANTHER" id="PTHR30265:SF4">
    <property type="entry name" value="KOW MOTIF FAMILY PROTEIN, EXPRESSED"/>
    <property type="match status" value="1"/>
</dbReference>
<dbReference type="GO" id="GO:0031564">
    <property type="term" value="P:transcription antitermination"/>
    <property type="evidence" value="ECO:0007669"/>
    <property type="project" value="UniProtKB-KW"/>
</dbReference>
<keyword evidence="1" id="KW-0889">Transcription antitermination</keyword>
<dbReference type="SUPFAM" id="SSF82679">
    <property type="entry name" value="N-utilization substance G protein NusG, N-terminal domain"/>
    <property type="match status" value="1"/>
</dbReference>
<dbReference type="GO" id="GO:0006354">
    <property type="term" value="P:DNA-templated transcription elongation"/>
    <property type="evidence" value="ECO:0007669"/>
    <property type="project" value="InterPro"/>
</dbReference>
<dbReference type="EMBL" id="JACIDZ010000001">
    <property type="protein sequence ID" value="MBB4120753.1"/>
    <property type="molecule type" value="Genomic_DNA"/>
</dbReference>
<organism evidence="5 6">
    <name type="scientific">Martelella radicis</name>
    <dbReference type="NCBI Taxonomy" id="1397476"/>
    <lineage>
        <taxon>Bacteria</taxon>
        <taxon>Pseudomonadati</taxon>
        <taxon>Pseudomonadota</taxon>
        <taxon>Alphaproteobacteria</taxon>
        <taxon>Hyphomicrobiales</taxon>
        <taxon>Aurantimonadaceae</taxon>
        <taxon>Martelella</taxon>
    </lineage>
</organism>
<dbReference type="SMART" id="SM00738">
    <property type="entry name" value="NGN"/>
    <property type="match status" value="1"/>
</dbReference>
<dbReference type="SUPFAM" id="SSF50104">
    <property type="entry name" value="Translation proteins SH3-like domain"/>
    <property type="match status" value="1"/>
</dbReference>
<dbReference type="Proteomes" id="UP000530571">
    <property type="component" value="Unassembled WGS sequence"/>
</dbReference>
<dbReference type="InterPro" id="IPR043425">
    <property type="entry name" value="NusG-like"/>
</dbReference>
<dbReference type="PANTHER" id="PTHR30265">
    <property type="entry name" value="RHO-INTERACTING TRANSCRIPTION TERMINATION FACTOR NUSG"/>
    <property type="match status" value="1"/>
</dbReference>
<keyword evidence="3" id="KW-0804">Transcription</keyword>
<sequence length="213" mass="23694">MTRDMTSLEAELGKDSLRRLERDAALRRMRLDEQHALTEAHDQATWYVAAVHPGHEQQVETVLKDIGAEALVPMRKGKQRRRRGRMLPVRDEVLMTGYVLVRFVSTARALRGLLRLDHVIAILGGWETPYPVSDDKVAQIMRKADNGDFDYERHSDVMVAAGDRVIIGDGIFEGQVGTVVTANSKGKGDVVVEVDLFGRLTPMVVPLAVIGKV</sequence>
<dbReference type="RefSeq" id="WP_183482483.1">
    <property type="nucleotide sequence ID" value="NZ_JACIDZ010000001.1"/>
</dbReference>
<evidence type="ECO:0000313" key="5">
    <source>
        <dbReference type="EMBL" id="MBB4120753.1"/>
    </source>
</evidence>
<evidence type="ECO:0000259" key="4">
    <source>
        <dbReference type="SMART" id="SM00738"/>
    </source>
</evidence>
<dbReference type="InterPro" id="IPR014722">
    <property type="entry name" value="Rib_uL2_dom2"/>
</dbReference>
<reference evidence="5 6" key="1">
    <citation type="submission" date="2020-08" db="EMBL/GenBank/DDBJ databases">
        <title>Genomic Encyclopedia of Type Strains, Phase IV (KMG-IV): sequencing the most valuable type-strain genomes for metagenomic binning, comparative biology and taxonomic classification.</title>
        <authorList>
            <person name="Goeker M."/>
        </authorList>
    </citation>
    <scope>NUCLEOTIDE SEQUENCE [LARGE SCALE GENOMIC DNA]</scope>
    <source>
        <strain evidence="5 6">DSM 28101</strain>
    </source>
</reference>
<dbReference type="AlphaFoldDB" id="A0A7W6KGC8"/>
<dbReference type="Gene3D" id="2.30.30.30">
    <property type="match status" value="1"/>
</dbReference>
<dbReference type="InterPro" id="IPR036735">
    <property type="entry name" value="NGN_dom_sf"/>
</dbReference>
<dbReference type="Gene3D" id="3.30.70.940">
    <property type="entry name" value="NusG, N-terminal domain"/>
    <property type="match status" value="1"/>
</dbReference>
<feature type="domain" description="NusG-like N-terminal" evidence="4">
    <location>
        <begin position="43"/>
        <end position="144"/>
    </location>
</feature>
<accession>A0A7W6KGC8</accession>
<dbReference type="InterPro" id="IPR006645">
    <property type="entry name" value="NGN-like_dom"/>
</dbReference>
<protein>
    <submittedName>
        <fullName evidence="5">Transcriptional antiterminator NusG</fullName>
    </submittedName>
</protein>
<name>A0A7W6KGC8_9HYPH</name>
<keyword evidence="2" id="KW-0805">Transcription regulation</keyword>
<evidence type="ECO:0000256" key="3">
    <source>
        <dbReference type="ARBA" id="ARBA00023163"/>
    </source>
</evidence>
<dbReference type="InterPro" id="IPR008991">
    <property type="entry name" value="Translation_prot_SH3-like_sf"/>
</dbReference>
<gene>
    <name evidence="5" type="ORF">GGR30_000648</name>
</gene>
<proteinExistence type="predicted"/>
<dbReference type="Pfam" id="PF02357">
    <property type="entry name" value="NusG"/>
    <property type="match status" value="1"/>
</dbReference>
<keyword evidence="6" id="KW-1185">Reference proteome</keyword>
<evidence type="ECO:0000256" key="1">
    <source>
        <dbReference type="ARBA" id="ARBA00022814"/>
    </source>
</evidence>
<dbReference type="CDD" id="cd06091">
    <property type="entry name" value="KOW_NusG"/>
    <property type="match status" value="1"/>
</dbReference>
<evidence type="ECO:0000256" key="2">
    <source>
        <dbReference type="ARBA" id="ARBA00023015"/>
    </source>
</evidence>
<comment type="caution">
    <text evidence="5">The sequence shown here is derived from an EMBL/GenBank/DDBJ whole genome shotgun (WGS) entry which is preliminary data.</text>
</comment>
<evidence type="ECO:0000313" key="6">
    <source>
        <dbReference type="Proteomes" id="UP000530571"/>
    </source>
</evidence>